<protein>
    <submittedName>
        <fullName evidence="1">Uncharacterized protein</fullName>
    </submittedName>
</protein>
<dbReference type="EMBL" id="JANKHO010001593">
    <property type="protein sequence ID" value="KAJ3500502.1"/>
    <property type="molecule type" value="Genomic_DNA"/>
</dbReference>
<keyword evidence="2" id="KW-1185">Reference proteome</keyword>
<reference evidence="1" key="1">
    <citation type="submission" date="2022-07" db="EMBL/GenBank/DDBJ databases">
        <title>Genome Sequence of Agrocybe chaxingu.</title>
        <authorList>
            <person name="Buettner E."/>
        </authorList>
    </citation>
    <scope>NUCLEOTIDE SEQUENCE</scope>
    <source>
        <strain evidence="1">MP-N11</strain>
    </source>
</reference>
<sequence length="403" mass="44054">MSNAVAAGAAGAAIAGGAGVAAGTPTINTGGATAAGHITTSILLQPMPIPRTVGAPLFDGHYVKDFLSVLEHHAAVAGVQKSELPPMVLQYCAEEVKRVVRFCDELKGTDWDDVRALLEGLYGSSDEPEPVKWEDLMRFVKMSKTRKEFTKRAEVDRYHQSYLTIANALKKNGLPPATKTYVTTRLPDANLNTNSLPTIAQMIRIIRDRFDPKSVWSYGFDTDDDDPMLGDNSSPQLTVLQSAPITEPIPLASNTQSRTQKPANDIDAITQQLQQLSLNQAQMMNMVQGLSSTSNNSLGASNTDKRCFICNKTGTHRLHPRHCPETVRLLNEGLIRFDADNNRYTMPDGSNLPVVPLTSGGVAQFLRDQQASKNQANTSQGMVHVSSGQWHFYKLPEDIKYCV</sequence>
<dbReference type="OrthoDB" id="2996139at2759"/>
<dbReference type="AlphaFoldDB" id="A0A9W8JSV5"/>
<evidence type="ECO:0000313" key="2">
    <source>
        <dbReference type="Proteomes" id="UP001148786"/>
    </source>
</evidence>
<dbReference type="Proteomes" id="UP001148786">
    <property type="component" value="Unassembled WGS sequence"/>
</dbReference>
<accession>A0A9W8JSV5</accession>
<proteinExistence type="predicted"/>
<evidence type="ECO:0000313" key="1">
    <source>
        <dbReference type="EMBL" id="KAJ3500502.1"/>
    </source>
</evidence>
<name>A0A9W8JSV5_9AGAR</name>
<organism evidence="1 2">
    <name type="scientific">Agrocybe chaxingu</name>
    <dbReference type="NCBI Taxonomy" id="84603"/>
    <lineage>
        <taxon>Eukaryota</taxon>
        <taxon>Fungi</taxon>
        <taxon>Dikarya</taxon>
        <taxon>Basidiomycota</taxon>
        <taxon>Agaricomycotina</taxon>
        <taxon>Agaricomycetes</taxon>
        <taxon>Agaricomycetidae</taxon>
        <taxon>Agaricales</taxon>
        <taxon>Agaricineae</taxon>
        <taxon>Strophariaceae</taxon>
        <taxon>Agrocybe</taxon>
    </lineage>
</organism>
<gene>
    <name evidence="1" type="ORF">NLJ89_g9768</name>
</gene>
<comment type="caution">
    <text evidence="1">The sequence shown here is derived from an EMBL/GenBank/DDBJ whole genome shotgun (WGS) entry which is preliminary data.</text>
</comment>